<gene>
    <name evidence="3" type="primary">Med12l</name>
    <name evidence="3" type="ORF">PHOROB_LOCUS2726</name>
</gene>
<name>A0AAU9YWT2_PHORO</name>
<proteinExistence type="predicted"/>
<dbReference type="PANTHER" id="PTHR46007:SF3">
    <property type="entry name" value="MEDIATOR OF RNA POLYMERASE II TRANSCRIPTION SUBUNIT 12-LIKE PROTEIN"/>
    <property type="match status" value="1"/>
</dbReference>
<dbReference type="Pfam" id="PF12144">
    <property type="entry name" value="Med12-PQL"/>
    <property type="match status" value="1"/>
</dbReference>
<dbReference type="GO" id="GO:0045944">
    <property type="term" value="P:positive regulation of transcription by RNA polymerase II"/>
    <property type="evidence" value="ECO:0007669"/>
    <property type="project" value="TreeGrafter"/>
</dbReference>
<evidence type="ECO:0000259" key="2">
    <source>
        <dbReference type="Pfam" id="PF12144"/>
    </source>
</evidence>
<protein>
    <submittedName>
        <fullName evidence="3">Med12l protein</fullName>
    </submittedName>
</protein>
<feature type="compositionally biased region" description="Low complexity" evidence="1">
    <location>
        <begin position="1703"/>
        <end position="1739"/>
    </location>
</feature>
<feature type="compositionally biased region" description="Basic and acidic residues" evidence="1">
    <location>
        <begin position="1085"/>
        <end position="1104"/>
    </location>
</feature>
<dbReference type="Proteomes" id="UP001152836">
    <property type="component" value="Unassembled WGS sequence"/>
</dbReference>
<dbReference type="InterPro" id="IPR021989">
    <property type="entry name" value="Mediator_Med12_catenin-bd"/>
</dbReference>
<feature type="compositionally biased region" description="Polar residues" evidence="1">
    <location>
        <begin position="1771"/>
        <end position="1782"/>
    </location>
</feature>
<reference evidence="3" key="1">
    <citation type="submission" date="2022-06" db="EMBL/GenBank/DDBJ databases">
        <authorList>
            <person name="Andreotti S."/>
            <person name="Wyler E."/>
        </authorList>
    </citation>
    <scope>NUCLEOTIDE SEQUENCE</scope>
</reference>
<organism evidence="3 4">
    <name type="scientific">Phodopus roborovskii</name>
    <name type="common">Roborovski's desert hamster</name>
    <name type="synonym">Cricetulus roborovskii</name>
    <dbReference type="NCBI Taxonomy" id="109678"/>
    <lineage>
        <taxon>Eukaryota</taxon>
        <taxon>Metazoa</taxon>
        <taxon>Chordata</taxon>
        <taxon>Craniata</taxon>
        <taxon>Vertebrata</taxon>
        <taxon>Euteleostomi</taxon>
        <taxon>Mammalia</taxon>
        <taxon>Eutheria</taxon>
        <taxon>Euarchontoglires</taxon>
        <taxon>Glires</taxon>
        <taxon>Rodentia</taxon>
        <taxon>Myomorpha</taxon>
        <taxon>Muroidea</taxon>
        <taxon>Cricetidae</taxon>
        <taxon>Cricetinae</taxon>
        <taxon>Phodopus</taxon>
    </lineage>
</organism>
<feature type="region of interest" description="Disordered" evidence="1">
    <location>
        <begin position="1679"/>
        <end position="1791"/>
    </location>
</feature>
<dbReference type="InterPro" id="IPR051647">
    <property type="entry name" value="Mediator_comp_sub12"/>
</dbReference>
<feature type="region of interest" description="Disordered" evidence="1">
    <location>
        <begin position="1085"/>
        <end position="1109"/>
    </location>
</feature>
<dbReference type="GO" id="GO:0016592">
    <property type="term" value="C:mediator complex"/>
    <property type="evidence" value="ECO:0007669"/>
    <property type="project" value="InterPro"/>
</dbReference>
<dbReference type="GO" id="GO:0008013">
    <property type="term" value="F:beta-catenin binding"/>
    <property type="evidence" value="ECO:0007669"/>
    <property type="project" value="InterPro"/>
</dbReference>
<evidence type="ECO:0000256" key="1">
    <source>
        <dbReference type="SAM" id="MobiDB-lite"/>
    </source>
</evidence>
<feature type="compositionally biased region" description="Basic residues" evidence="1">
    <location>
        <begin position="1417"/>
        <end position="1426"/>
    </location>
</feature>
<accession>A0AAU9YWT2</accession>
<keyword evidence="4" id="KW-1185">Reference proteome</keyword>
<dbReference type="GO" id="GO:0003713">
    <property type="term" value="F:transcription coactivator activity"/>
    <property type="evidence" value="ECO:0007669"/>
    <property type="project" value="TreeGrafter"/>
</dbReference>
<evidence type="ECO:0000313" key="3">
    <source>
        <dbReference type="EMBL" id="CAH6779099.1"/>
    </source>
</evidence>
<dbReference type="EMBL" id="CALSGD010000527">
    <property type="protein sequence ID" value="CAH6779099.1"/>
    <property type="molecule type" value="Genomic_DNA"/>
</dbReference>
<feature type="region of interest" description="Disordered" evidence="1">
    <location>
        <begin position="1370"/>
        <end position="1452"/>
    </location>
</feature>
<feature type="domain" description="Mediator complex subunit Med12 catenin-binding" evidence="2">
    <location>
        <begin position="1451"/>
        <end position="1670"/>
    </location>
</feature>
<comment type="caution">
    <text evidence="3">The sequence shown here is derived from an EMBL/GenBank/DDBJ whole genome shotgun (WGS) entry which is preliminary data.</text>
</comment>
<evidence type="ECO:0000313" key="4">
    <source>
        <dbReference type="Proteomes" id="UP001152836"/>
    </source>
</evidence>
<feature type="compositionally biased region" description="Low complexity" evidence="1">
    <location>
        <begin position="1750"/>
        <end position="1770"/>
    </location>
</feature>
<dbReference type="PANTHER" id="PTHR46007">
    <property type="entry name" value="MEDIATOR OF RNA POLYMERASE II TRANSCRIPTION SUBUNIT 12"/>
    <property type="match status" value="1"/>
</dbReference>
<sequence>MKSDYISPPLKLHEDLKSCVHGVIIVLVALNEKSGVTGYYYISWFQELGKPLVFYGLWRSMVINPRNDILIYIIRNDCVLKKNNEVGFTADLKENSHRQAVRDESSKKQDGVEQWEENLGYLVVPAAQVSSFYLGSPMTSMLVMLCLFLPLLLSSLECDLCSQHLRAEGASLSSASIAITILRTNLENMHIISLSSDNVTLPAYPVDSEGFRCLQGRKSISVRDYLPLHSQSCADTESTQDFHCHQNLKSSYHSHSLQQHSVANWTLMSGPFLHQVLVRFCFLGRSRHLLLLLYAENTQNSMFNTAVPLSEGFVCCIEKLEPVLRVRLHLGQLYLAKGKSSSVLNSYSLLSDSVMSFLTKEKVDESSSHECNQRTILLYGVGKERDEARHQLKKITKDILKILNKKSTTESGVGDEGQKARKNKQEVFPIPETVFTKLQLLSYFDQHQVTSQISNNVLEQITSFASGTSYHLPLAHHIQLIFDLMEPALNINGLIDFAIQLLNELSVVEAELLLKSSSLAGSYTTGLCVCIVAVLRRYHSCLILNPDQTAQVFEGLCGVVKHVVNPSECSSPERCILAYLYDLYVSCSHLRSKFGDLFSSACSKVKQTIYNNVMPANSNLRWDPDFMMDFIENPSARSINYSMLGKILSDNAANRYSFVCNTLMNVCMGHQDAGRINDIANFSSELTACCTVLSSEWLGVLKALCCSSNHVWGFNDVLCTVDVSDLSFHDSLATFIAILIARQCFSLEDVVQHVALPSLLAAACGDADAEPGARMTCRLLLHLFRAPQACFFPQATGKPFPGIRSSCDRHLLAAAHNSIEVGAVFAVLKAIMMLGDAKIGSNSVNTLKNDDFSMRGLRRDGNAEDAWTTSQNSKSYGKSISIETANLREYARYVLRTICQQEWVGEHCLKEPERLCTDKELILDPVLSNMQAQKLLQLICYPHGIKECTEGDNLQRQHIKRILQNLEQWTLRQSWLELQLMIKQCLKDPSSGSVAEMNNLLDNIAKATIEVFQQSADLNNNAPNSGISLFNPNGIGSAETSGTRQNGIKTLLSSSERRGVWLVAPLIARLPTSVQGRVLKAAGEELEKGQHLGSSSKKERDRQKQKSMSLLSQQPFLSLVLTCLKGQDEQREGLLTSLQNQVNQILSNWREERYQDDTKARQMMHEALQLRLNLVGGMFDTVQRSTQGTTDWALLLLQIITSGTVDMHTNNELFTTVLDMLGVLINGTLASDLSNASPGGSEENKRAYMNLVKKLKKELGDKRSESIDKVRQLLPLPKQTCDVITCEPMGSLIDTKGNKIAGFDSIDKKQGLQVSTKQKVSPWDLFEGQKNPAPLSWAWFGTVRVDRKVVKYEEQHHFLLYHTHTMPKPRSYYLEPLPLPPEEEEEEPTSPVSQEPERKSAELSDQGKTTADEEKKTKGRKRKTKSSSRIDEYQQSNIYRVPPNYSPMSSQMMHHSQPALWGYNLMSQPQQPSFFLQNPSLNPGGSRLDPAGSFVPTNTKQALSNMLQRRSGAMLQPPSLHAITSQQQLLQMKLLQQQQQQQQRLLRQAQTRPFQQGQPGDQAALFTAQARPSPQLPQYPGLQQAQTMPQGYTMYGTQMPLQQAAQQQSGGVVLSPSYNSRAYPAAHSSPALMERLRQLQQQPSGYVQQQASPYLQPVAGSQRLNHQALQQSPLVGGGIDAVLTPAHPNLPSVPLPQDPMRPRQPQVRQQQRLLQMQQPQQAPQPQQPSQPQSQTLGLQAMQPQQPLFPRQGLQQTQQQQQTAALVRQLQKQLSSNQPQQGVTPCAHPSHF</sequence>